<evidence type="ECO:0000259" key="6">
    <source>
        <dbReference type="Pfam" id="PF00155"/>
    </source>
</evidence>
<keyword evidence="4" id="KW-0456">Lyase</keyword>
<dbReference type="GO" id="GO:0047804">
    <property type="term" value="F:cysteine-S-conjugate beta-lyase activity"/>
    <property type="evidence" value="ECO:0007669"/>
    <property type="project" value="UniProtKB-EC"/>
</dbReference>
<evidence type="ECO:0000313" key="7">
    <source>
        <dbReference type="EMBL" id="MSS42152.1"/>
    </source>
</evidence>
<dbReference type="SUPFAM" id="SSF53383">
    <property type="entry name" value="PLP-dependent transferases"/>
    <property type="match status" value="1"/>
</dbReference>
<evidence type="ECO:0000256" key="2">
    <source>
        <dbReference type="ARBA" id="ARBA00012224"/>
    </source>
</evidence>
<dbReference type="InterPro" id="IPR051798">
    <property type="entry name" value="Class-II_PLP-Dep_Aminotrans"/>
</dbReference>
<dbReference type="InterPro" id="IPR015421">
    <property type="entry name" value="PyrdxlP-dep_Trfase_major"/>
</dbReference>
<comment type="cofactor">
    <cofactor evidence="1">
        <name>pyridoxal 5'-phosphate</name>
        <dbReference type="ChEBI" id="CHEBI:597326"/>
    </cofactor>
</comment>
<dbReference type="InterPro" id="IPR015424">
    <property type="entry name" value="PyrdxlP-dep_Trfase"/>
</dbReference>
<protein>
    <recommendedName>
        <fullName evidence="2">cysteine-S-conjugate beta-lyase</fullName>
        <ecNumber evidence="2">4.4.1.13</ecNumber>
    </recommendedName>
</protein>
<gene>
    <name evidence="7" type="ORF">FYJ27_00160</name>
</gene>
<dbReference type="Proteomes" id="UP000462760">
    <property type="component" value="Unassembled WGS sequence"/>
</dbReference>
<dbReference type="PANTHER" id="PTHR43525:SF1">
    <property type="entry name" value="PROTEIN MALY"/>
    <property type="match status" value="1"/>
</dbReference>
<organism evidence="7 8">
    <name type="scientific">Anaerosalibacter bizertensis</name>
    <dbReference type="NCBI Taxonomy" id="932217"/>
    <lineage>
        <taxon>Bacteria</taxon>
        <taxon>Bacillati</taxon>
        <taxon>Bacillota</taxon>
        <taxon>Tissierellia</taxon>
        <taxon>Tissierellales</taxon>
        <taxon>Sporanaerobacteraceae</taxon>
        <taxon>Anaerosalibacter</taxon>
    </lineage>
</organism>
<dbReference type="NCBIfam" id="TIGR04350">
    <property type="entry name" value="C_S_lyase_PatB"/>
    <property type="match status" value="1"/>
</dbReference>
<keyword evidence="7" id="KW-0032">Aminotransferase</keyword>
<dbReference type="InterPro" id="IPR027619">
    <property type="entry name" value="C-S_lyase_PatB-like"/>
</dbReference>
<dbReference type="RefSeq" id="WP_154481302.1">
    <property type="nucleotide sequence ID" value="NZ_VULR01000001.1"/>
</dbReference>
<comment type="similarity">
    <text evidence="5">Belongs to the class-II pyridoxal-phosphate-dependent aminotransferase family. MalY/PatB cystathionine beta-lyase subfamily.</text>
</comment>
<dbReference type="OrthoDB" id="9802872at2"/>
<dbReference type="EMBL" id="VULR01000001">
    <property type="protein sequence ID" value="MSS42152.1"/>
    <property type="molecule type" value="Genomic_DNA"/>
</dbReference>
<feature type="domain" description="Aminotransferase class I/classII large" evidence="6">
    <location>
        <begin position="37"/>
        <end position="383"/>
    </location>
</feature>
<evidence type="ECO:0000256" key="3">
    <source>
        <dbReference type="ARBA" id="ARBA00022898"/>
    </source>
</evidence>
<dbReference type="CDD" id="cd00609">
    <property type="entry name" value="AAT_like"/>
    <property type="match status" value="1"/>
</dbReference>
<evidence type="ECO:0000256" key="4">
    <source>
        <dbReference type="ARBA" id="ARBA00023239"/>
    </source>
</evidence>
<evidence type="ECO:0000256" key="5">
    <source>
        <dbReference type="ARBA" id="ARBA00037974"/>
    </source>
</evidence>
<dbReference type="Pfam" id="PF00155">
    <property type="entry name" value="Aminotran_1_2"/>
    <property type="match status" value="1"/>
</dbReference>
<dbReference type="PANTHER" id="PTHR43525">
    <property type="entry name" value="PROTEIN MALY"/>
    <property type="match status" value="1"/>
</dbReference>
<accession>A0A844F694</accession>
<dbReference type="GO" id="GO:0030170">
    <property type="term" value="F:pyridoxal phosphate binding"/>
    <property type="evidence" value="ECO:0007669"/>
    <property type="project" value="InterPro"/>
</dbReference>
<reference evidence="7 8" key="1">
    <citation type="submission" date="2019-08" db="EMBL/GenBank/DDBJ databases">
        <title>In-depth cultivation of the pig gut microbiome towards novel bacterial diversity and tailored functional studies.</title>
        <authorList>
            <person name="Wylensek D."/>
            <person name="Hitch T.C.A."/>
            <person name="Clavel T."/>
        </authorList>
    </citation>
    <scope>NUCLEOTIDE SEQUENCE [LARGE SCALE GENOMIC DNA]</scope>
    <source>
        <strain evidence="7 8">Med78-601-WT-4W-RMD-3</strain>
    </source>
</reference>
<proteinExistence type="inferred from homology"/>
<dbReference type="Gene3D" id="3.90.1150.10">
    <property type="entry name" value="Aspartate Aminotransferase, domain 1"/>
    <property type="match status" value="1"/>
</dbReference>
<evidence type="ECO:0000256" key="1">
    <source>
        <dbReference type="ARBA" id="ARBA00001933"/>
    </source>
</evidence>
<comment type="caution">
    <text evidence="7">The sequence shown here is derived from an EMBL/GenBank/DDBJ whole genome shotgun (WGS) entry which is preliminary data.</text>
</comment>
<dbReference type="GO" id="GO:0008483">
    <property type="term" value="F:transaminase activity"/>
    <property type="evidence" value="ECO:0007669"/>
    <property type="project" value="UniProtKB-KW"/>
</dbReference>
<dbReference type="InterPro" id="IPR015422">
    <property type="entry name" value="PyrdxlP-dep_Trfase_small"/>
</dbReference>
<sequence length="390" mass="44527">MKYDFDQIINRKSTHSAKWSYLKKIYGDEEVLPMWVADMDFKSPNEVIKAMEERVRHGIFGYTGIPKSFYKSVANWVKKRHGWNIDEEWIVFTPGVVTGLNLAVLSFSKKGDKIVLQPPIYPPFYKVIEKNGRKVLNNPLKFNGIRYIMDIDDLEKNIDEDTKILFLCSPHNPVGRVWDEEELKRLEKVCLEKEILVVSDEIHGDIIYSGNKHIPIASISDDMAMNTITLMAPSKTFNIAGLHTSVAIIPNEEIRKKYKETIDLIGANTTNIFGLVGLEAAYNYGEEWLDELLIYLEGNLNFLMDYIEKNIPEIKVVRPEGTFLIWLDFRKLGLSDEEIKGLMINKAKIGLNHGPTFGIGGSGFQRLNIGCPRSILEEGLSRIKNTINNL</sequence>
<keyword evidence="3" id="KW-0663">Pyridoxal phosphate</keyword>
<dbReference type="EC" id="4.4.1.13" evidence="2"/>
<name>A0A844F694_9FIRM</name>
<dbReference type="AlphaFoldDB" id="A0A844F694"/>
<keyword evidence="7" id="KW-0808">Transferase</keyword>
<dbReference type="InterPro" id="IPR004839">
    <property type="entry name" value="Aminotransferase_I/II_large"/>
</dbReference>
<evidence type="ECO:0000313" key="8">
    <source>
        <dbReference type="Proteomes" id="UP000462760"/>
    </source>
</evidence>
<dbReference type="Gene3D" id="3.40.640.10">
    <property type="entry name" value="Type I PLP-dependent aspartate aminotransferase-like (Major domain)"/>
    <property type="match status" value="1"/>
</dbReference>